<dbReference type="AlphaFoldDB" id="A0A850NLB8"/>
<dbReference type="RefSeq" id="WP_176619869.1">
    <property type="nucleotide sequence ID" value="NZ_WYET01000003.1"/>
</dbReference>
<reference evidence="1 2" key="1">
    <citation type="submission" date="2020-01" db="EMBL/GenBank/DDBJ databases">
        <title>Draft Genome Analysis of Muricauda sp. HICW Isolated from coastal seawater of PR China.</title>
        <authorList>
            <person name="Chen M.-X."/>
        </authorList>
    </citation>
    <scope>NUCLEOTIDE SEQUENCE [LARGE SCALE GENOMIC DNA]</scope>
    <source>
        <strain evidence="1 2">HICW</strain>
    </source>
</reference>
<comment type="caution">
    <text evidence="1">The sequence shown here is derived from an EMBL/GenBank/DDBJ whole genome shotgun (WGS) entry which is preliminary data.</text>
</comment>
<keyword evidence="2" id="KW-1185">Reference proteome</keyword>
<name>A0A850NLB8_9FLAO</name>
<gene>
    <name evidence="1" type="ORF">GUA46_06925</name>
</gene>
<organism evidence="1 2">
    <name type="scientific">Flagellimonas chongwuensis</name>
    <dbReference type="NCBI Taxonomy" id="2697365"/>
    <lineage>
        <taxon>Bacteria</taxon>
        <taxon>Pseudomonadati</taxon>
        <taxon>Bacteroidota</taxon>
        <taxon>Flavobacteriia</taxon>
        <taxon>Flavobacteriales</taxon>
        <taxon>Flavobacteriaceae</taxon>
        <taxon>Flagellimonas</taxon>
    </lineage>
</organism>
<evidence type="ECO:0000313" key="1">
    <source>
        <dbReference type="EMBL" id="NVN18067.1"/>
    </source>
</evidence>
<dbReference type="EMBL" id="WYET01000003">
    <property type="protein sequence ID" value="NVN18067.1"/>
    <property type="molecule type" value="Genomic_DNA"/>
</dbReference>
<dbReference type="Proteomes" id="UP000558089">
    <property type="component" value="Unassembled WGS sequence"/>
</dbReference>
<evidence type="ECO:0000313" key="2">
    <source>
        <dbReference type="Proteomes" id="UP000558089"/>
    </source>
</evidence>
<proteinExistence type="predicted"/>
<accession>A0A850NLB8</accession>
<sequence length="170" mass="19647">MGLDKRNKLLIGGFLLALFVCYQLAIKKTFALRSQYLNETEQREQAKDIPAKLADLRKKELQLDLQFKALNLGSTNVQNELLRFLNEQGTLHSVKIMDFNAPHMVRDENTVIRTYRFVLEGGFTNILKVAYGLETQANFGGITHMAFEKQRDPRQRKSYLQATLHVQQME</sequence>
<protein>
    <submittedName>
        <fullName evidence="1">Uncharacterized protein</fullName>
    </submittedName>
</protein>